<dbReference type="PANTHER" id="PTHR36369:SF1">
    <property type="entry name" value="TRANSMEMBRANE PROTEIN"/>
    <property type="match status" value="1"/>
</dbReference>
<evidence type="ECO:0000256" key="1">
    <source>
        <dbReference type="SAM" id="MobiDB-lite"/>
    </source>
</evidence>
<organism evidence="3 4">
    <name type="scientific">Platanthera guangdongensis</name>
    <dbReference type="NCBI Taxonomy" id="2320717"/>
    <lineage>
        <taxon>Eukaryota</taxon>
        <taxon>Viridiplantae</taxon>
        <taxon>Streptophyta</taxon>
        <taxon>Embryophyta</taxon>
        <taxon>Tracheophyta</taxon>
        <taxon>Spermatophyta</taxon>
        <taxon>Magnoliopsida</taxon>
        <taxon>Liliopsida</taxon>
        <taxon>Asparagales</taxon>
        <taxon>Orchidaceae</taxon>
        <taxon>Orchidoideae</taxon>
        <taxon>Orchideae</taxon>
        <taxon>Orchidinae</taxon>
        <taxon>Platanthera</taxon>
    </lineage>
</organism>
<feature type="region of interest" description="Disordered" evidence="1">
    <location>
        <begin position="47"/>
        <end position="68"/>
    </location>
</feature>
<feature type="transmembrane region" description="Helical" evidence="2">
    <location>
        <begin position="20"/>
        <end position="40"/>
    </location>
</feature>
<keyword evidence="2" id="KW-0472">Membrane</keyword>
<evidence type="ECO:0000313" key="4">
    <source>
        <dbReference type="Proteomes" id="UP001412067"/>
    </source>
</evidence>
<dbReference type="PANTHER" id="PTHR36369">
    <property type="entry name" value="TRANSMEMBRANE PROTEIN"/>
    <property type="match status" value="1"/>
</dbReference>
<evidence type="ECO:0000256" key="2">
    <source>
        <dbReference type="SAM" id="Phobius"/>
    </source>
</evidence>
<sequence length="172" mass="18660">MELLLELPAEALVFRYSATIAGYLWTCLALFVAGVGVWRIRHFGSASRSTSVSNSPSPAVSPVISTPSPASSPILPGMTMTECGDGGSSTKGRFTAYYIAEEENGGEECERGSNSVSGSVRCFDLFNWERNGDLGWYSYQDRTSINGSVVRLWDDGRRSLGVAQPPTDWVFV</sequence>
<keyword evidence="2" id="KW-1133">Transmembrane helix</keyword>
<accession>A0ABR2MXY5</accession>
<keyword evidence="2" id="KW-0812">Transmembrane</keyword>
<evidence type="ECO:0000313" key="3">
    <source>
        <dbReference type="EMBL" id="KAK8969062.1"/>
    </source>
</evidence>
<dbReference type="Proteomes" id="UP001412067">
    <property type="component" value="Unassembled WGS sequence"/>
</dbReference>
<name>A0ABR2MXY5_9ASPA</name>
<protein>
    <submittedName>
        <fullName evidence="3">Uncharacterized protein</fullName>
    </submittedName>
</protein>
<gene>
    <name evidence="3" type="ORF">KSP40_PGU016673</name>
</gene>
<reference evidence="3 4" key="1">
    <citation type="journal article" date="2022" name="Nat. Plants">
        <title>Genomes of leafy and leafless Platanthera orchids illuminate the evolution of mycoheterotrophy.</title>
        <authorList>
            <person name="Li M.H."/>
            <person name="Liu K.W."/>
            <person name="Li Z."/>
            <person name="Lu H.C."/>
            <person name="Ye Q.L."/>
            <person name="Zhang D."/>
            <person name="Wang J.Y."/>
            <person name="Li Y.F."/>
            <person name="Zhong Z.M."/>
            <person name="Liu X."/>
            <person name="Yu X."/>
            <person name="Liu D.K."/>
            <person name="Tu X.D."/>
            <person name="Liu B."/>
            <person name="Hao Y."/>
            <person name="Liao X.Y."/>
            <person name="Jiang Y.T."/>
            <person name="Sun W.H."/>
            <person name="Chen J."/>
            <person name="Chen Y.Q."/>
            <person name="Ai Y."/>
            <person name="Zhai J.W."/>
            <person name="Wu S.S."/>
            <person name="Zhou Z."/>
            <person name="Hsiao Y.Y."/>
            <person name="Wu W.L."/>
            <person name="Chen Y.Y."/>
            <person name="Lin Y.F."/>
            <person name="Hsu J.L."/>
            <person name="Li C.Y."/>
            <person name="Wang Z.W."/>
            <person name="Zhao X."/>
            <person name="Zhong W.Y."/>
            <person name="Ma X.K."/>
            <person name="Ma L."/>
            <person name="Huang J."/>
            <person name="Chen G.Z."/>
            <person name="Huang M.Z."/>
            <person name="Huang L."/>
            <person name="Peng D.H."/>
            <person name="Luo Y.B."/>
            <person name="Zou S.Q."/>
            <person name="Chen S.P."/>
            <person name="Lan S."/>
            <person name="Tsai W.C."/>
            <person name="Van de Peer Y."/>
            <person name="Liu Z.J."/>
        </authorList>
    </citation>
    <scope>NUCLEOTIDE SEQUENCE [LARGE SCALE GENOMIC DNA]</scope>
    <source>
        <strain evidence="3">Lor288</strain>
    </source>
</reference>
<dbReference type="EMBL" id="JBBWWR010000003">
    <property type="protein sequence ID" value="KAK8969062.1"/>
    <property type="molecule type" value="Genomic_DNA"/>
</dbReference>
<keyword evidence="4" id="KW-1185">Reference proteome</keyword>
<proteinExistence type="predicted"/>
<comment type="caution">
    <text evidence="3">The sequence shown here is derived from an EMBL/GenBank/DDBJ whole genome shotgun (WGS) entry which is preliminary data.</text>
</comment>